<feature type="compositionally biased region" description="Polar residues" evidence="5">
    <location>
        <begin position="366"/>
        <end position="395"/>
    </location>
</feature>
<dbReference type="PANTHER" id="PTHR21646">
    <property type="entry name" value="UBIQUITIN CARBOXYL-TERMINAL HYDROLASE"/>
    <property type="match status" value="1"/>
</dbReference>
<dbReference type="Pfam" id="PF08969">
    <property type="entry name" value="USP8_dimer"/>
    <property type="match status" value="1"/>
</dbReference>
<evidence type="ECO:0000256" key="1">
    <source>
        <dbReference type="ARBA" id="ARBA00000707"/>
    </source>
</evidence>
<dbReference type="EC" id="3.4.19.12" evidence="3"/>
<feature type="region of interest" description="Disordered" evidence="5">
    <location>
        <begin position="111"/>
        <end position="143"/>
    </location>
</feature>
<dbReference type="InterPro" id="IPR018200">
    <property type="entry name" value="USP_CS"/>
</dbReference>
<feature type="coiled-coil region" evidence="4">
    <location>
        <begin position="662"/>
        <end position="733"/>
    </location>
</feature>
<evidence type="ECO:0000259" key="7">
    <source>
        <dbReference type="PROSITE" id="PS50206"/>
    </source>
</evidence>
<evidence type="ECO:0000259" key="8">
    <source>
        <dbReference type="PROSITE" id="PS50235"/>
    </source>
</evidence>
<sequence>MATKNKTPKPLHLASSVKELNDQSANDNIKSANPKLLCRSADKLNIAALEKMIDGDQEAAYILLMRYLDVVSKIRASKEYKLNKKSFDGLLDLKKFKKALDDAESLSSELEKRYQEANASSSNSGTESSTGAETQTEVDSLGPFVPPEKLYQILVDKSDKILVLDCRSRSEYVTSHVDNKKYPQWLSVPEEVIITGNLTTFMSSTNQKLWDERGSKGRPYIILVDKKTDQNSVQESLPVMVLKEKLKEEKLTVSILEGGYNMWYLAYAPLCVGKWKERVIPQSSTDNKDTGGDVSYPTFPFSSSEDQHVPGKDYPPHSNNPPSVNRSTKPATLASDEQSKVNQGPLAYHTSQPIPQDPTGPPVQPSGYSPSAQRTQSSNGQPINQPIAQYSNLPTAYQPGVHPTNQPLGYPTNQPLGDPTNQPLLHPNSQPGMHPNTLSNPNLPMAQPPMHTATGQPLVYPPAGQQSMNQPMLNPTGQVPVLYSTGQAPNGHPGMPTTANPHIAQQTGYYGQPVPTFTAQPLPPAPSVNLPLDLEGRGVLFSNEIEPIEFLEEWYPPADTYYHDSAYGSSEEEASQQLQQYANANNPRQAYGPLPVPPNYEEAQLLPSHPPVQPPLPPPVSIPIPQENIEDGSASSSKSNDAPAEAEKNTETKTVDIKEQVRALVEEQLVAERAKMKEELKEEREKDKAILAEDRKRQELEYEQHKKEMEKQMSMMKEEYEKEKKSMMKHQEEMKHYWQSRQVDNEQQRPVIINQGLPTGWEKRLDRTTNRFYYVDHNTHTTHWNPPTSILQYQAELAERQRQIASGPVPQPPPNGVPAGGHPSASPPVVGRGQQVKPNDLIPTPVGGRGQPPLIPGRGQPPPVSGRGQSPPVSGRGQSPVSGRGQVVPGDHNQVAKSSGPTGRPALPQIDRTTKPKQAPPMSPDVYRQKIINLQPVQGGIGPGLTGLRNLGNTCFMSSVIQCLCATPPLVKYFFNGQYRADLNRSNPLGSGGILAEEFYILVAAIWLGKFRYIAPLEFKNTVSQVAPYFAGNEQHDSQEFLVYLLDGLHEDLNKVLVKSYVELPDTDGVPDPVAVEQAWQAHKKRNNSIIIDLFHGLLKSTITCLSCGKKKVMFEPFVSLSVPIPRGRTSCSYHDCFKLFTAKERMTGTNKWFCPQCKASRDSEKTLFIWRLPPILLLHFKRFQDKGTVREKLSTSISFPIESLDLNSYVVGPRPTNQYSLYAISNHTGSLQSGHYTATCRHPRSQKFHFFDDQDVRQTSSQNINSSSAYLLFYISENIKI</sequence>
<dbReference type="CDD" id="cd00201">
    <property type="entry name" value="WW"/>
    <property type="match status" value="1"/>
</dbReference>
<evidence type="ECO:0000256" key="4">
    <source>
        <dbReference type="SAM" id="Coils"/>
    </source>
</evidence>
<dbReference type="PROSITE" id="PS50020">
    <property type="entry name" value="WW_DOMAIN_2"/>
    <property type="match status" value="1"/>
</dbReference>
<evidence type="ECO:0000313" key="10">
    <source>
        <dbReference type="Proteomes" id="UP000007879"/>
    </source>
</evidence>
<accession>A0AAN0J0Y3</accession>
<comment type="catalytic activity">
    <reaction evidence="1">
        <text>Thiol-dependent hydrolysis of ester, thioester, amide, peptide and isopeptide bonds formed by the C-terminal Gly of ubiquitin (a 76-residue protein attached to proteins as an intracellular targeting signal).</text>
        <dbReference type="EC" id="3.4.19.12"/>
    </reaction>
</comment>
<dbReference type="SUPFAM" id="SSF54001">
    <property type="entry name" value="Cysteine proteinases"/>
    <property type="match status" value="1"/>
</dbReference>
<dbReference type="InterPro" id="IPR001394">
    <property type="entry name" value="Peptidase_C19_UCH"/>
</dbReference>
<evidence type="ECO:0000256" key="5">
    <source>
        <dbReference type="SAM" id="MobiDB-lite"/>
    </source>
</evidence>
<feature type="region of interest" description="Disordered" evidence="5">
    <location>
        <begin position="283"/>
        <end position="453"/>
    </location>
</feature>
<feature type="compositionally biased region" description="Pro residues" evidence="5">
    <location>
        <begin position="355"/>
        <end position="364"/>
    </location>
</feature>
<dbReference type="InterPro" id="IPR036020">
    <property type="entry name" value="WW_dom_sf"/>
</dbReference>
<dbReference type="InterPro" id="IPR036873">
    <property type="entry name" value="Rhodanese-like_dom_sf"/>
</dbReference>
<feature type="region of interest" description="Disordered" evidence="5">
    <location>
        <begin position="805"/>
        <end position="924"/>
    </location>
</feature>
<dbReference type="InterPro" id="IPR001763">
    <property type="entry name" value="Rhodanese-like_dom"/>
</dbReference>
<feature type="region of interest" description="Disordered" evidence="5">
    <location>
        <begin position="586"/>
        <end position="655"/>
    </location>
</feature>
<feature type="compositionally biased region" description="Basic and acidic residues" evidence="5">
    <location>
        <begin position="645"/>
        <end position="655"/>
    </location>
</feature>
<feature type="compositionally biased region" description="Basic and acidic residues" evidence="5">
    <location>
        <begin position="305"/>
        <end position="315"/>
    </location>
</feature>
<feature type="compositionally biased region" description="Polar residues" evidence="5">
    <location>
        <begin position="403"/>
        <end position="442"/>
    </location>
</feature>
<proteinExistence type="inferred from homology"/>
<keyword evidence="4" id="KW-0175">Coiled coil</keyword>
<dbReference type="Gene3D" id="3.40.250.10">
    <property type="entry name" value="Rhodanese-like domain"/>
    <property type="match status" value="1"/>
</dbReference>
<dbReference type="PROSITE" id="PS00973">
    <property type="entry name" value="USP_2"/>
    <property type="match status" value="1"/>
</dbReference>
<protein>
    <recommendedName>
        <fullName evidence="3">ubiquitinyl hydrolase 1</fullName>
        <ecNumber evidence="3">3.4.19.12</ecNumber>
    </recommendedName>
</protein>
<feature type="compositionally biased region" description="Polar residues" evidence="5">
    <location>
        <begin position="867"/>
        <end position="881"/>
    </location>
</feature>
<reference evidence="9" key="2">
    <citation type="submission" date="2024-06" db="UniProtKB">
        <authorList>
            <consortium name="EnsemblMetazoa"/>
        </authorList>
    </citation>
    <scope>IDENTIFICATION</scope>
</reference>
<dbReference type="EnsemblMetazoa" id="XM_019994848.1">
    <property type="protein sequence ID" value="XP_019850407.1"/>
    <property type="gene ID" value="LOC100638383"/>
</dbReference>
<organism evidence="9 10">
    <name type="scientific">Amphimedon queenslandica</name>
    <name type="common">Sponge</name>
    <dbReference type="NCBI Taxonomy" id="400682"/>
    <lineage>
        <taxon>Eukaryota</taxon>
        <taxon>Metazoa</taxon>
        <taxon>Porifera</taxon>
        <taxon>Demospongiae</taxon>
        <taxon>Heteroscleromorpha</taxon>
        <taxon>Haplosclerida</taxon>
        <taxon>Niphatidae</taxon>
        <taxon>Amphimedon</taxon>
    </lineage>
</organism>
<dbReference type="InterPro" id="IPR015063">
    <property type="entry name" value="USP8_dimer"/>
</dbReference>
<dbReference type="GO" id="GO:0004843">
    <property type="term" value="F:cysteine-type deubiquitinase activity"/>
    <property type="evidence" value="ECO:0007669"/>
    <property type="project" value="UniProtKB-EC"/>
</dbReference>
<comment type="similarity">
    <text evidence="2">Belongs to the peptidase C19 family.</text>
</comment>
<dbReference type="SMART" id="SM00450">
    <property type="entry name" value="RHOD"/>
    <property type="match status" value="1"/>
</dbReference>
<dbReference type="PROSITE" id="PS50206">
    <property type="entry name" value="RHODANESE_3"/>
    <property type="match status" value="1"/>
</dbReference>
<feature type="domain" description="Rhodanese" evidence="7">
    <location>
        <begin position="157"/>
        <end position="272"/>
    </location>
</feature>
<feature type="domain" description="WW" evidence="6">
    <location>
        <begin position="755"/>
        <end position="789"/>
    </location>
</feature>
<dbReference type="SMART" id="SM00456">
    <property type="entry name" value="WW"/>
    <property type="match status" value="1"/>
</dbReference>
<dbReference type="InterPro" id="IPR028889">
    <property type="entry name" value="USP"/>
</dbReference>
<feature type="compositionally biased region" description="Pro residues" evidence="5">
    <location>
        <begin position="853"/>
        <end position="864"/>
    </location>
</feature>
<dbReference type="Pfam" id="PF00397">
    <property type="entry name" value="WW"/>
    <property type="match status" value="1"/>
</dbReference>
<evidence type="ECO:0000313" key="9">
    <source>
        <dbReference type="EnsemblMetazoa" id="XP_019850407.1"/>
    </source>
</evidence>
<name>A0AAN0J0Y3_AMPQE</name>
<dbReference type="Pfam" id="PF00443">
    <property type="entry name" value="UCH"/>
    <property type="match status" value="1"/>
</dbReference>
<dbReference type="Proteomes" id="UP000007879">
    <property type="component" value="Unassembled WGS sequence"/>
</dbReference>
<dbReference type="InterPro" id="IPR001202">
    <property type="entry name" value="WW_dom"/>
</dbReference>
<evidence type="ECO:0000259" key="6">
    <source>
        <dbReference type="PROSITE" id="PS50020"/>
    </source>
</evidence>
<dbReference type="InterPro" id="IPR038765">
    <property type="entry name" value="Papain-like_cys_pep_sf"/>
</dbReference>
<dbReference type="Gene3D" id="1.20.58.80">
    <property type="entry name" value="Phosphotransferase system, lactose/cellobiose-type IIA subunit"/>
    <property type="match status" value="1"/>
</dbReference>
<feature type="domain" description="USP" evidence="8">
    <location>
        <begin position="946"/>
        <end position="1278"/>
    </location>
</feature>
<dbReference type="InterPro" id="IPR050185">
    <property type="entry name" value="Ub_carboxyl-term_hydrolase"/>
</dbReference>
<dbReference type="PROSITE" id="PS50235">
    <property type="entry name" value="USP_3"/>
    <property type="match status" value="1"/>
</dbReference>
<evidence type="ECO:0000256" key="2">
    <source>
        <dbReference type="ARBA" id="ARBA00009085"/>
    </source>
</evidence>
<dbReference type="SUPFAM" id="SSF52821">
    <property type="entry name" value="Rhodanese/Cell cycle control phosphatase"/>
    <property type="match status" value="1"/>
</dbReference>
<dbReference type="GO" id="GO:0016579">
    <property type="term" value="P:protein deubiquitination"/>
    <property type="evidence" value="ECO:0007669"/>
    <property type="project" value="InterPro"/>
</dbReference>
<dbReference type="PROSITE" id="PS00972">
    <property type="entry name" value="USP_1"/>
    <property type="match status" value="1"/>
</dbReference>
<reference evidence="10" key="1">
    <citation type="journal article" date="2010" name="Nature">
        <title>The Amphimedon queenslandica genome and the evolution of animal complexity.</title>
        <authorList>
            <person name="Srivastava M."/>
            <person name="Simakov O."/>
            <person name="Chapman J."/>
            <person name="Fahey B."/>
            <person name="Gauthier M.E."/>
            <person name="Mitros T."/>
            <person name="Richards G.S."/>
            <person name="Conaco C."/>
            <person name="Dacre M."/>
            <person name="Hellsten U."/>
            <person name="Larroux C."/>
            <person name="Putnam N.H."/>
            <person name="Stanke M."/>
            <person name="Adamska M."/>
            <person name="Darling A."/>
            <person name="Degnan S.M."/>
            <person name="Oakley T.H."/>
            <person name="Plachetzki D.C."/>
            <person name="Zhai Y."/>
            <person name="Adamski M."/>
            <person name="Calcino A."/>
            <person name="Cummins S.F."/>
            <person name="Goodstein D.M."/>
            <person name="Harris C."/>
            <person name="Jackson D.J."/>
            <person name="Leys S.P."/>
            <person name="Shu S."/>
            <person name="Woodcroft B.J."/>
            <person name="Vervoort M."/>
            <person name="Kosik K.S."/>
            <person name="Manning G."/>
            <person name="Degnan B.M."/>
            <person name="Rokhsar D.S."/>
        </authorList>
    </citation>
    <scope>NUCLEOTIDE SEQUENCE [LARGE SCALE GENOMIC DNA]</scope>
</reference>
<evidence type="ECO:0000256" key="3">
    <source>
        <dbReference type="ARBA" id="ARBA00012759"/>
    </source>
</evidence>
<dbReference type="Gene3D" id="3.90.70.10">
    <property type="entry name" value="Cysteine proteinases"/>
    <property type="match status" value="1"/>
</dbReference>
<dbReference type="SUPFAM" id="SSF51045">
    <property type="entry name" value="WW domain"/>
    <property type="match status" value="1"/>
</dbReference>
<feature type="compositionally biased region" description="Polar residues" evidence="5">
    <location>
        <begin position="320"/>
        <end position="330"/>
    </location>
</feature>
<feature type="compositionally biased region" description="Low complexity" evidence="5">
    <location>
        <begin position="116"/>
        <end position="134"/>
    </location>
</feature>
<dbReference type="Gene3D" id="2.20.70.10">
    <property type="match status" value="1"/>
</dbReference>
<gene>
    <name evidence="9" type="primary">100638383</name>
</gene>
<dbReference type="SUPFAM" id="SSF140856">
    <property type="entry name" value="USP8 N-terminal domain-like"/>
    <property type="match status" value="1"/>
</dbReference>
<dbReference type="PANTHER" id="PTHR21646:SF46">
    <property type="entry name" value="UBIQUITIN CARBOXYL-TERMINAL HYDROLASE"/>
    <property type="match status" value="1"/>
</dbReference>
<feature type="compositionally biased region" description="Pro residues" evidence="5">
    <location>
        <begin position="608"/>
        <end position="622"/>
    </location>
</feature>
<keyword evidence="10" id="KW-1185">Reference proteome</keyword>
<dbReference type="CDD" id="cd02674">
    <property type="entry name" value="Peptidase_C19R"/>
    <property type="match status" value="1"/>
</dbReference>